<gene>
    <name evidence="2" type="ORF">C1I92_03110</name>
</gene>
<reference evidence="2 3" key="1">
    <citation type="submission" date="2018-01" db="EMBL/GenBank/DDBJ databases">
        <title>Draft genome sequence of Jiangella sp. GTF31.</title>
        <authorList>
            <person name="Sahin N."/>
            <person name="Ay H."/>
            <person name="Saygin H."/>
        </authorList>
    </citation>
    <scope>NUCLEOTIDE SEQUENCE [LARGE SCALE GENOMIC DNA]</scope>
    <source>
        <strain evidence="2 3">GTF31</strain>
    </source>
</reference>
<dbReference type="Pfam" id="PF01869">
    <property type="entry name" value="BcrAD_BadFG"/>
    <property type="match status" value="1"/>
</dbReference>
<keyword evidence="3" id="KW-1185">Reference proteome</keyword>
<comment type="caution">
    <text evidence="2">The sequence shown here is derived from an EMBL/GenBank/DDBJ whole genome shotgun (WGS) entry which is preliminary data.</text>
</comment>
<evidence type="ECO:0000259" key="1">
    <source>
        <dbReference type="Pfam" id="PF01869"/>
    </source>
</evidence>
<feature type="domain" description="ATPase BadF/BadG/BcrA/BcrD type" evidence="1">
    <location>
        <begin position="8"/>
        <end position="247"/>
    </location>
</feature>
<sequence length="329" mass="32782">MAAVTLVLGVDGGNSKTDVAVVTGDGELRAWVRGPGSATGPDRAAAIVADLVQRTGLDLSDATGGCHLAGVDLPFQADAVRAALARRGVVAEVANDAWALLRAGAPPSAPAVAVVGGAGLKCVARAGATTVEFPGLGWQSGDLSGAGDHLAREAVRAAARAEDGRGPATALVDAVRGLLGLPSVAVLAERLLRGELTERDLDGLVPAVLDAWRDGDPVASALVSGLAEEIAVSARAARRAAGASGASGASGAEGRADWTLVLGGGLLADPAGRLLAALPTDLWDEFAPSVVTGPPVAGAVLLGLDRLGVTGRDDDVRRAFRDAEPKVLP</sequence>
<dbReference type="AlphaFoldDB" id="A0A2W2BZL1"/>
<dbReference type="InterPro" id="IPR052519">
    <property type="entry name" value="Euk-type_GlcNAc_Kinase"/>
</dbReference>
<evidence type="ECO:0000313" key="3">
    <source>
        <dbReference type="Proteomes" id="UP000248764"/>
    </source>
</evidence>
<dbReference type="EMBL" id="POTW01000005">
    <property type="protein sequence ID" value="PZF85884.1"/>
    <property type="molecule type" value="Genomic_DNA"/>
</dbReference>
<name>A0A2W2BZL1_9ACTN</name>
<dbReference type="SUPFAM" id="SSF53067">
    <property type="entry name" value="Actin-like ATPase domain"/>
    <property type="match status" value="2"/>
</dbReference>
<proteinExistence type="predicted"/>
<dbReference type="InterPro" id="IPR002731">
    <property type="entry name" value="ATPase_BadF"/>
</dbReference>
<dbReference type="Proteomes" id="UP000248764">
    <property type="component" value="Unassembled WGS sequence"/>
</dbReference>
<dbReference type="Gene3D" id="3.30.420.40">
    <property type="match status" value="2"/>
</dbReference>
<dbReference type="InterPro" id="IPR043129">
    <property type="entry name" value="ATPase_NBD"/>
</dbReference>
<dbReference type="PANTHER" id="PTHR43190:SF3">
    <property type="entry name" value="N-ACETYL-D-GLUCOSAMINE KINASE"/>
    <property type="match status" value="1"/>
</dbReference>
<protein>
    <submittedName>
        <fullName evidence="2">ATPase</fullName>
    </submittedName>
</protein>
<organism evidence="2 3">
    <name type="scientific">Jiangella anatolica</name>
    <dbReference type="NCBI Taxonomy" id="2670374"/>
    <lineage>
        <taxon>Bacteria</taxon>
        <taxon>Bacillati</taxon>
        <taxon>Actinomycetota</taxon>
        <taxon>Actinomycetes</taxon>
        <taxon>Jiangellales</taxon>
        <taxon>Jiangellaceae</taxon>
        <taxon>Jiangella</taxon>
    </lineage>
</organism>
<dbReference type="PANTHER" id="PTHR43190">
    <property type="entry name" value="N-ACETYL-D-GLUCOSAMINE KINASE"/>
    <property type="match status" value="1"/>
</dbReference>
<evidence type="ECO:0000313" key="2">
    <source>
        <dbReference type="EMBL" id="PZF85884.1"/>
    </source>
</evidence>
<accession>A0A2W2BZL1</accession>